<proteinExistence type="predicted"/>
<name>A0A133KII1_9FIRM</name>
<dbReference type="InterPro" id="IPR052016">
    <property type="entry name" value="Bact_Sigma-Reg"/>
</dbReference>
<dbReference type="SMART" id="SM00331">
    <property type="entry name" value="PP2C_SIG"/>
    <property type="match status" value="1"/>
</dbReference>
<sequence>MVKRNNFTEDKNFFILNSMDDRVRIVDPKGKTVFINDVFKNASDKSLELKNYINENASFLMLQRNSTLSNTTMIEEKLIDDRYFSIKTSPIYNGDEFLGIIEVYRDITRESLMKIELFNNNRNMLDDVRFVKKIQSNILPKDNSYANLRLRSKYLPSDELSGDFFDIIKIDDNKYGIYIADIMGHGVKASIMTMFIKLTMNAILDKHPTFSPSEILFKLRDKFAKLGMESSQYFTAWLGVFDFSENKLTFSNAGHNCPPLLYSKSKEEVSFLLVSGRMISNIIEPDNYDEKMVKIEDGDRLLLFSDGAIEAKNEARKEYGLERLRDVYNREHDLEKTYKDIKKFTWGKQEDDLSLVEVEYKEI</sequence>
<evidence type="ECO:0000256" key="1">
    <source>
        <dbReference type="ARBA" id="ARBA00022801"/>
    </source>
</evidence>
<dbReference type="OrthoDB" id="9763484at2"/>
<reference evidence="4" key="1">
    <citation type="submission" date="2016-01" db="EMBL/GenBank/DDBJ databases">
        <authorList>
            <person name="Mitreva M."/>
            <person name="Pepin K.H."/>
            <person name="Mihindukulasuriya K.A."/>
            <person name="Fulton R."/>
            <person name="Fronick C."/>
            <person name="O'Laughlin M."/>
            <person name="Miner T."/>
            <person name="Herter B."/>
            <person name="Rosa B.A."/>
            <person name="Cordes M."/>
            <person name="Tomlinson C."/>
            <person name="Wollam A."/>
            <person name="Palsikar V.B."/>
            <person name="Mardis E.R."/>
            <person name="Wilson R.K."/>
        </authorList>
    </citation>
    <scope>NUCLEOTIDE SEQUENCE [LARGE SCALE GENOMIC DNA]</scope>
    <source>
        <strain evidence="4">MJR8151</strain>
    </source>
</reference>
<dbReference type="Pfam" id="PF07228">
    <property type="entry name" value="SpoIIE"/>
    <property type="match status" value="1"/>
</dbReference>
<feature type="domain" description="PPM-type phosphatase" evidence="2">
    <location>
        <begin position="145"/>
        <end position="360"/>
    </location>
</feature>
<gene>
    <name evidence="3" type="ORF">HMPREF3200_00083</name>
</gene>
<dbReference type="Gene3D" id="3.60.40.10">
    <property type="entry name" value="PPM-type phosphatase domain"/>
    <property type="match status" value="1"/>
</dbReference>
<dbReference type="RefSeq" id="WP_060928838.1">
    <property type="nucleotide sequence ID" value="NZ_CAMPNK010000011.1"/>
</dbReference>
<dbReference type="PANTHER" id="PTHR43156">
    <property type="entry name" value="STAGE II SPORULATION PROTEIN E-RELATED"/>
    <property type="match status" value="1"/>
</dbReference>
<keyword evidence="4" id="KW-1185">Reference proteome</keyword>
<dbReference type="InterPro" id="IPR036457">
    <property type="entry name" value="PPM-type-like_dom_sf"/>
</dbReference>
<protein>
    <submittedName>
        <fullName evidence="3">Stage II sporulation protein E</fullName>
    </submittedName>
</protein>
<keyword evidence="1" id="KW-0378">Hydrolase</keyword>
<accession>A0A133KII1</accession>
<dbReference type="Gene3D" id="3.30.450.20">
    <property type="entry name" value="PAS domain"/>
    <property type="match status" value="1"/>
</dbReference>
<comment type="caution">
    <text evidence="3">The sequence shown here is derived from an EMBL/GenBank/DDBJ whole genome shotgun (WGS) entry which is preliminary data.</text>
</comment>
<dbReference type="GO" id="GO:0016791">
    <property type="term" value="F:phosphatase activity"/>
    <property type="evidence" value="ECO:0007669"/>
    <property type="project" value="TreeGrafter"/>
</dbReference>
<dbReference type="STRING" id="33036.HMPREF3200_00083"/>
<dbReference type="InterPro" id="IPR001932">
    <property type="entry name" value="PPM-type_phosphatase-like_dom"/>
</dbReference>
<dbReference type="Proteomes" id="UP000070383">
    <property type="component" value="Unassembled WGS sequence"/>
</dbReference>
<dbReference type="EMBL" id="LRPM01000003">
    <property type="protein sequence ID" value="KWZ79355.1"/>
    <property type="molecule type" value="Genomic_DNA"/>
</dbReference>
<dbReference type="PANTHER" id="PTHR43156:SF2">
    <property type="entry name" value="STAGE II SPORULATION PROTEIN E"/>
    <property type="match status" value="1"/>
</dbReference>
<dbReference type="AlphaFoldDB" id="A0A133KII1"/>
<evidence type="ECO:0000259" key="2">
    <source>
        <dbReference type="SMART" id="SM00331"/>
    </source>
</evidence>
<dbReference type="PATRIC" id="fig|33036.3.peg.86"/>
<evidence type="ECO:0000313" key="4">
    <source>
        <dbReference type="Proteomes" id="UP000070383"/>
    </source>
</evidence>
<evidence type="ECO:0000313" key="3">
    <source>
        <dbReference type="EMBL" id="KWZ79355.1"/>
    </source>
</evidence>
<organism evidence="3 4">
    <name type="scientific">Anaerococcus tetradius</name>
    <dbReference type="NCBI Taxonomy" id="33036"/>
    <lineage>
        <taxon>Bacteria</taxon>
        <taxon>Bacillati</taxon>
        <taxon>Bacillota</taxon>
        <taxon>Tissierellia</taxon>
        <taxon>Tissierellales</taxon>
        <taxon>Peptoniphilaceae</taxon>
        <taxon>Anaerococcus</taxon>
    </lineage>
</organism>